<dbReference type="Gramene" id="CDF32638">
    <property type="protein sequence ID" value="CDF32638"/>
    <property type="gene ID" value="CHC_T00001520001"/>
</dbReference>
<dbReference type="AlphaFoldDB" id="R7Q442"/>
<proteinExistence type="predicted"/>
<evidence type="ECO:0000313" key="2">
    <source>
        <dbReference type="Proteomes" id="UP000012073"/>
    </source>
</evidence>
<organism evidence="1 2">
    <name type="scientific">Chondrus crispus</name>
    <name type="common">Carrageen Irish moss</name>
    <name type="synonym">Polymorpha crispa</name>
    <dbReference type="NCBI Taxonomy" id="2769"/>
    <lineage>
        <taxon>Eukaryota</taxon>
        <taxon>Rhodophyta</taxon>
        <taxon>Florideophyceae</taxon>
        <taxon>Rhodymeniophycidae</taxon>
        <taxon>Gigartinales</taxon>
        <taxon>Gigartinaceae</taxon>
        <taxon>Chondrus</taxon>
    </lineage>
</organism>
<dbReference type="Proteomes" id="UP000012073">
    <property type="component" value="Unassembled WGS sequence"/>
</dbReference>
<dbReference type="EMBL" id="HG001531">
    <property type="protein sequence ID" value="CDF32638.1"/>
    <property type="molecule type" value="Genomic_DNA"/>
</dbReference>
<name>R7Q442_CHOCR</name>
<evidence type="ECO:0000313" key="1">
    <source>
        <dbReference type="EMBL" id="CDF32638.1"/>
    </source>
</evidence>
<dbReference type="KEGG" id="ccp:CHC_T00001520001"/>
<dbReference type="RefSeq" id="XP_005712409.1">
    <property type="nucleotide sequence ID" value="XM_005712352.1"/>
</dbReference>
<dbReference type="GeneID" id="17320123"/>
<sequence>MSSTEWTTCLVKFSAFSLILFVTDCNGSVELDLVG</sequence>
<keyword evidence="2" id="KW-1185">Reference proteome</keyword>
<gene>
    <name evidence="1" type="ORF">CHC_T00001520001</name>
</gene>
<accession>R7Q442</accession>
<protein>
    <submittedName>
        <fullName evidence="1">Uncharacterized protein</fullName>
    </submittedName>
</protein>
<reference evidence="2" key="1">
    <citation type="journal article" date="2013" name="Proc. Natl. Acad. Sci. U.S.A.">
        <title>Genome structure and metabolic features in the red seaweed Chondrus crispus shed light on evolution of the Archaeplastida.</title>
        <authorList>
            <person name="Collen J."/>
            <person name="Porcel B."/>
            <person name="Carre W."/>
            <person name="Ball S.G."/>
            <person name="Chaparro C."/>
            <person name="Tonon T."/>
            <person name="Barbeyron T."/>
            <person name="Michel G."/>
            <person name="Noel B."/>
            <person name="Valentin K."/>
            <person name="Elias M."/>
            <person name="Artiguenave F."/>
            <person name="Arun A."/>
            <person name="Aury J.M."/>
            <person name="Barbosa-Neto J.F."/>
            <person name="Bothwell J.H."/>
            <person name="Bouget F.Y."/>
            <person name="Brillet L."/>
            <person name="Cabello-Hurtado F."/>
            <person name="Capella-Gutierrez S."/>
            <person name="Charrier B."/>
            <person name="Cladiere L."/>
            <person name="Cock J.M."/>
            <person name="Coelho S.M."/>
            <person name="Colleoni C."/>
            <person name="Czjzek M."/>
            <person name="Da Silva C."/>
            <person name="Delage L."/>
            <person name="Denoeud F."/>
            <person name="Deschamps P."/>
            <person name="Dittami S.M."/>
            <person name="Gabaldon T."/>
            <person name="Gachon C.M."/>
            <person name="Groisillier A."/>
            <person name="Herve C."/>
            <person name="Jabbari K."/>
            <person name="Katinka M."/>
            <person name="Kloareg B."/>
            <person name="Kowalczyk N."/>
            <person name="Labadie K."/>
            <person name="Leblanc C."/>
            <person name="Lopez P.J."/>
            <person name="McLachlan D.H."/>
            <person name="Meslet-Cladiere L."/>
            <person name="Moustafa A."/>
            <person name="Nehr Z."/>
            <person name="Nyvall Collen P."/>
            <person name="Panaud O."/>
            <person name="Partensky F."/>
            <person name="Poulain J."/>
            <person name="Rensing S.A."/>
            <person name="Rousvoal S."/>
            <person name="Samson G."/>
            <person name="Symeonidi A."/>
            <person name="Weissenbach J."/>
            <person name="Zambounis A."/>
            <person name="Wincker P."/>
            <person name="Boyen C."/>
        </authorList>
    </citation>
    <scope>NUCLEOTIDE SEQUENCE [LARGE SCALE GENOMIC DNA]</scope>
    <source>
        <strain evidence="2">cv. Stackhouse</strain>
    </source>
</reference>